<proteinExistence type="predicted"/>
<keyword evidence="2" id="KW-1185">Reference proteome</keyword>
<dbReference type="InterPro" id="IPR005560">
    <property type="entry name" value="Csp_YhjQ"/>
</dbReference>
<organism evidence="1 2">
    <name type="scientific">Sphingomonas morindae</name>
    <dbReference type="NCBI Taxonomy" id="1541170"/>
    <lineage>
        <taxon>Bacteria</taxon>
        <taxon>Pseudomonadati</taxon>
        <taxon>Pseudomonadota</taxon>
        <taxon>Alphaproteobacteria</taxon>
        <taxon>Sphingomonadales</taxon>
        <taxon>Sphingomonadaceae</taxon>
        <taxon>Sphingomonas</taxon>
    </lineage>
</organism>
<dbReference type="PANTHER" id="PTHR37310:SF1">
    <property type="entry name" value="CYTOPLASMIC PROTEIN"/>
    <property type="match status" value="1"/>
</dbReference>
<dbReference type="PANTHER" id="PTHR37310">
    <property type="entry name" value="CYTOPLASMIC PROTEIN-RELATED"/>
    <property type="match status" value="1"/>
</dbReference>
<dbReference type="InterPro" id="IPR044543">
    <property type="entry name" value="YHJQ-like"/>
</dbReference>
<evidence type="ECO:0000313" key="1">
    <source>
        <dbReference type="EMBL" id="USI71685.1"/>
    </source>
</evidence>
<evidence type="ECO:0000313" key="2">
    <source>
        <dbReference type="Proteomes" id="UP001056937"/>
    </source>
</evidence>
<accession>A0ABY4X4B2</accession>
<gene>
    <name evidence="1" type="ORF">LHA26_10120</name>
</gene>
<dbReference type="Proteomes" id="UP001056937">
    <property type="component" value="Chromosome 1"/>
</dbReference>
<dbReference type="Pfam" id="PF03860">
    <property type="entry name" value="Csp"/>
    <property type="match status" value="1"/>
</dbReference>
<dbReference type="CDD" id="cd08026">
    <property type="entry name" value="DUF326"/>
    <property type="match status" value="1"/>
</dbReference>
<dbReference type="RefSeq" id="WP_252165497.1">
    <property type="nucleotide sequence ID" value="NZ_CP084930.1"/>
</dbReference>
<protein>
    <submittedName>
        <fullName evidence="1">Four-helix bundle copper-binding protein</fullName>
    </submittedName>
</protein>
<sequence length="129" mass="13870">MSVRKMIALHPNAAGHANEPMATAAKHAMYCALFCTSCADACSAEPMDMSQCIRTCLDCADVCTAAAKLAARQTGDDAAMLRTMLTACIEACEICAAECDTHDHEHCRLCATMCRECAEDCRRARSTLN</sequence>
<dbReference type="EMBL" id="CP084930">
    <property type="protein sequence ID" value="USI71685.1"/>
    <property type="molecule type" value="Genomic_DNA"/>
</dbReference>
<dbReference type="Gene3D" id="1.20.1270.360">
    <property type="match status" value="1"/>
</dbReference>
<name>A0ABY4X4B2_9SPHN</name>
<reference evidence="1" key="1">
    <citation type="journal article" date="2022" name="Toxins">
        <title>Genomic Analysis of Sphingopyxis sp. USTB-05 for Biodegrading Cyanobacterial Hepatotoxins.</title>
        <authorList>
            <person name="Liu C."/>
            <person name="Xu Q."/>
            <person name="Zhao Z."/>
            <person name="Zhang H."/>
            <person name="Liu X."/>
            <person name="Yin C."/>
            <person name="Liu Y."/>
            <person name="Yan H."/>
        </authorList>
    </citation>
    <scope>NUCLEOTIDE SEQUENCE</scope>
    <source>
        <strain evidence="1">NBD5</strain>
    </source>
</reference>